<evidence type="ECO:0000313" key="1">
    <source>
        <dbReference type="EMBL" id="GGF14244.1"/>
    </source>
</evidence>
<dbReference type="RefSeq" id="WP_163394761.1">
    <property type="nucleotide sequence ID" value="NZ_BMKP01000005.1"/>
</dbReference>
<dbReference type="EMBL" id="BMKP01000005">
    <property type="protein sequence ID" value="GGF14244.1"/>
    <property type="molecule type" value="Genomic_DNA"/>
</dbReference>
<proteinExistence type="predicted"/>
<protein>
    <recommendedName>
        <fullName evidence="3">DGQHR domain-containing protein</fullName>
    </recommendedName>
</protein>
<comment type="caution">
    <text evidence="1">The sequence shown here is derived from an EMBL/GenBank/DDBJ whole genome shotgun (WGS) entry which is preliminary data.</text>
</comment>
<sequence length="739" mass="85102">MAKINIKTSKPDNHSREYHCIHSIQKLNSEFDTNVLTTNIPVSQLLKNRDILLVDDLKGDARWGMNKIIQRNISSKRVEEIKSEYLEASNRAIKFFPAITVVLLPKSNGEPIQYFTHSDSDFDNIEGINVNKSYESEEYLPDFPVMLKWDKDNISALVIDGQHRVSAIRNFYEGKNESSYNGISIPVTFVIFKNESKIDLIQATRALFIDVNNTPRLVSEEKLIFIDDRNIHRRITAKSFGANDPGDDNEDFYQRMLHEEDYLLSENCFINRYLIEESGKDDEESRGFLSNHKTLFPWEISNIMTIHRNIIGNILLKHKDVDKTRDIRSICNQLNSVILAEIDSAESLEEISNTKLRNLIERLSNGGLIDSEIEIFNNLIRIKTKNLEEIQQAQGEFFIGSIATDEEEKDRADFVNLLQNIYNQDCSKDSAFELSANKITEILQEKCTIYTELITTTLNELWFTKQIKDSILEYKDENRKLIFNFILNAHESLKVENNIRRRSDKVQKQINLFLEDITEDVAQRKRTLQEWVSKLEGIQNGNLLRTVVGQEMLFLYLTDQNSKFNLIKISEEIEFINSLGAISFFDSTYKLEMNFLAKEEFKVTEFNQWSEIIMNGDNMKPGITNATKGSNLISAIKNGITNRTTAGNNLRLLDRLQKAYGQDIISRITNGENNKLFSVYSFAKGSTNLTNYLTQNDIETIKEDFPTAESVTLKARNVLIKLFGGIALEQVVNHFKSKL</sequence>
<name>A0ABQ1U9Z8_9FLAO</name>
<evidence type="ECO:0008006" key="3">
    <source>
        <dbReference type="Google" id="ProtNLM"/>
    </source>
</evidence>
<evidence type="ECO:0000313" key="2">
    <source>
        <dbReference type="Proteomes" id="UP000655016"/>
    </source>
</evidence>
<gene>
    <name evidence="1" type="ORF">GCM10011518_24410</name>
</gene>
<dbReference type="Proteomes" id="UP000655016">
    <property type="component" value="Unassembled WGS sequence"/>
</dbReference>
<accession>A0ABQ1U9Z8</accession>
<organism evidence="1 2">
    <name type="scientific">Flavobacterium limi</name>
    <dbReference type="NCBI Taxonomy" id="2045105"/>
    <lineage>
        <taxon>Bacteria</taxon>
        <taxon>Pseudomonadati</taxon>
        <taxon>Bacteroidota</taxon>
        <taxon>Flavobacteriia</taxon>
        <taxon>Flavobacteriales</taxon>
        <taxon>Flavobacteriaceae</taxon>
        <taxon>Flavobacterium</taxon>
    </lineage>
</organism>
<keyword evidence="2" id="KW-1185">Reference proteome</keyword>
<reference evidence="2" key="1">
    <citation type="journal article" date="2019" name="Int. J. Syst. Evol. Microbiol.">
        <title>The Global Catalogue of Microorganisms (GCM) 10K type strain sequencing project: providing services to taxonomists for standard genome sequencing and annotation.</title>
        <authorList>
            <consortium name="The Broad Institute Genomics Platform"/>
            <consortium name="The Broad Institute Genome Sequencing Center for Infectious Disease"/>
            <person name="Wu L."/>
            <person name="Ma J."/>
        </authorList>
    </citation>
    <scope>NUCLEOTIDE SEQUENCE [LARGE SCALE GENOMIC DNA]</scope>
    <source>
        <strain evidence="2">CGMCC 1.16060</strain>
    </source>
</reference>